<dbReference type="GO" id="GO:0005737">
    <property type="term" value="C:cytoplasm"/>
    <property type="evidence" value="ECO:0007669"/>
    <property type="project" value="UniProtKB-SubCell"/>
</dbReference>
<keyword evidence="6 15" id="KW-0444">Lipid biosynthesis</keyword>
<dbReference type="SUPFAM" id="SSF54637">
    <property type="entry name" value="Thioesterase/thiol ester dehydrase-isomerase"/>
    <property type="match status" value="1"/>
</dbReference>
<feature type="binding site" evidence="15">
    <location>
        <position position="237"/>
    </location>
    <ligand>
        <name>Zn(2+)</name>
        <dbReference type="ChEBI" id="CHEBI:29105"/>
    </ligand>
</feature>
<dbReference type="PANTHER" id="PTHR33694:SF1">
    <property type="entry name" value="UDP-3-O-ACYL-N-ACETYLGLUCOSAMINE DEACETYLASE 1, MITOCHONDRIAL-RELATED"/>
    <property type="match status" value="1"/>
</dbReference>
<evidence type="ECO:0000313" key="17">
    <source>
        <dbReference type="EMBL" id="PIU51602.1"/>
    </source>
</evidence>
<comment type="function">
    <text evidence="2 15">Catalyzes the hydrolysis of UDP-3-O-myristoyl-N-acetylglucosamine to form UDP-3-O-myristoylglucosamine and acetate, the committed step in lipid A biosynthesis.</text>
</comment>
<keyword evidence="7 15" id="KW-0441">Lipid A biosynthesis</keyword>
<comment type="similarity">
    <text evidence="16">Belongs to the thioester dehydratase family. FabZ subfamily.</text>
</comment>
<feature type="active site" evidence="16">
    <location>
        <position position="341"/>
    </location>
</feature>
<evidence type="ECO:0000256" key="12">
    <source>
        <dbReference type="ARBA" id="ARBA00023239"/>
    </source>
</evidence>
<comment type="pathway">
    <text evidence="4 15">Glycolipid biosynthesis; lipid IV(A) biosynthesis; lipid IV(A) from (3R)-3-hydroxytetradecanoyl-[acyl-carrier-protein] and UDP-N-acetyl-alpha-D-glucosamine: step 2/6.</text>
</comment>
<dbReference type="GO" id="GO:0006633">
    <property type="term" value="P:fatty acid biosynthetic process"/>
    <property type="evidence" value="ECO:0007669"/>
    <property type="project" value="UniProtKB-UniRule"/>
</dbReference>
<proteinExistence type="inferred from homology"/>
<dbReference type="Gene3D" id="3.30.230.20">
    <property type="entry name" value="lpxc deacetylase, domain 1"/>
    <property type="match status" value="1"/>
</dbReference>
<dbReference type="HAMAP" id="MF_00388">
    <property type="entry name" value="LpxC"/>
    <property type="match status" value="1"/>
</dbReference>
<dbReference type="UniPathway" id="UPA00359">
    <property type="reaction ID" value="UER00478"/>
</dbReference>
<comment type="catalytic activity">
    <reaction evidence="16">
        <text>a (3R)-hydroxyacyl-[ACP] = a (2E)-enoyl-[ACP] + H2O</text>
        <dbReference type="Rhea" id="RHEA:13097"/>
        <dbReference type="Rhea" id="RHEA-COMP:9925"/>
        <dbReference type="Rhea" id="RHEA-COMP:9945"/>
        <dbReference type="ChEBI" id="CHEBI:15377"/>
        <dbReference type="ChEBI" id="CHEBI:78784"/>
        <dbReference type="ChEBI" id="CHEBI:78827"/>
        <dbReference type="EC" id="4.2.1.59"/>
    </reaction>
</comment>
<keyword evidence="5 16" id="KW-0963">Cytoplasm</keyword>
<dbReference type="InterPro" id="IPR029069">
    <property type="entry name" value="HotDog_dom_sf"/>
</dbReference>
<evidence type="ECO:0000256" key="7">
    <source>
        <dbReference type="ARBA" id="ARBA00022556"/>
    </source>
</evidence>
<comment type="function">
    <text evidence="14 16">Involved in unsaturated fatty acids biosynthesis. Catalyzes the dehydration of short chain beta-hydroxyacyl-ACPs and long chain saturated and unsaturated beta-hydroxyacyl-ACPs.</text>
</comment>
<dbReference type="InterPro" id="IPR013114">
    <property type="entry name" value="FabA_FabZ"/>
</dbReference>
<evidence type="ECO:0000256" key="15">
    <source>
        <dbReference type="HAMAP-Rule" id="MF_00388"/>
    </source>
</evidence>
<keyword evidence="8 15" id="KW-0479">Metal-binding</keyword>
<dbReference type="GO" id="GO:0016020">
    <property type="term" value="C:membrane"/>
    <property type="evidence" value="ECO:0007669"/>
    <property type="project" value="GOC"/>
</dbReference>
<dbReference type="NCBIfam" id="NF000582">
    <property type="entry name" value="PRK00006.1"/>
    <property type="match status" value="1"/>
</dbReference>
<dbReference type="InterPro" id="IPR015870">
    <property type="entry name" value="UDP-acyl_N-AcGlcN_deAcase_N"/>
</dbReference>
<dbReference type="EMBL" id="PEWN01000056">
    <property type="protein sequence ID" value="PIU51602.1"/>
    <property type="molecule type" value="Genomic_DNA"/>
</dbReference>
<dbReference type="InterPro" id="IPR010084">
    <property type="entry name" value="FabZ"/>
</dbReference>
<comment type="caution">
    <text evidence="17">The sequence shown here is derived from an EMBL/GenBank/DDBJ whole genome shotgun (WGS) entry which is preliminary data.</text>
</comment>
<dbReference type="NCBIfam" id="TIGR00325">
    <property type="entry name" value="lpxC"/>
    <property type="match status" value="1"/>
</dbReference>
<evidence type="ECO:0000256" key="13">
    <source>
        <dbReference type="ARBA" id="ARBA00024535"/>
    </source>
</evidence>
<dbReference type="GO" id="GO:0009245">
    <property type="term" value="P:lipid A biosynthetic process"/>
    <property type="evidence" value="ECO:0007669"/>
    <property type="project" value="UniProtKB-UniRule"/>
</dbReference>
<evidence type="ECO:0000256" key="10">
    <source>
        <dbReference type="ARBA" id="ARBA00022833"/>
    </source>
</evidence>
<gene>
    <name evidence="16" type="primary">fabZ</name>
    <name evidence="15" type="synonym">lpxC</name>
    <name evidence="17" type="ORF">COS91_03550</name>
</gene>
<dbReference type="Pfam" id="PF03331">
    <property type="entry name" value="LpxC"/>
    <property type="match status" value="1"/>
</dbReference>
<dbReference type="AlphaFoldDB" id="A0A2M6ZGW0"/>
<feature type="binding site" evidence="15">
    <location>
        <position position="233"/>
    </location>
    <ligand>
        <name>Zn(2+)</name>
        <dbReference type="ChEBI" id="CHEBI:29105"/>
    </ligand>
</feature>
<evidence type="ECO:0000256" key="11">
    <source>
        <dbReference type="ARBA" id="ARBA00023098"/>
    </source>
</evidence>
<evidence type="ECO:0000256" key="5">
    <source>
        <dbReference type="ARBA" id="ARBA00022490"/>
    </source>
</evidence>
<comment type="similarity">
    <text evidence="15">Belongs to the LpxC family.</text>
</comment>
<keyword evidence="12 16" id="KW-0456">Lyase</keyword>
<dbReference type="InterPro" id="IPR004463">
    <property type="entry name" value="UDP-acyl_GlcNac_deAcase"/>
</dbReference>
<dbReference type="EC" id="4.2.1.59" evidence="16"/>
<dbReference type="SUPFAM" id="SSF54211">
    <property type="entry name" value="Ribosomal protein S5 domain 2-like"/>
    <property type="match status" value="2"/>
</dbReference>
<dbReference type="CDD" id="cd01288">
    <property type="entry name" value="FabZ"/>
    <property type="match status" value="1"/>
</dbReference>
<dbReference type="InterPro" id="IPR011334">
    <property type="entry name" value="UDP-acyl_GlcNac_deAcase_C"/>
</dbReference>
<feature type="active site" description="Proton donor" evidence="15">
    <location>
        <position position="260"/>
    </location>
</feature>
<keyword evidence="9 15" id="KW-0378">Hydrolase</keyword>
<reference evidence="18" key="1">
    <citation type="submission" date="2017-09" db="EMBL/GenBank/DDBJ databases">
        <title>Depth-based differentiation of microbial function through sediment-hosted aquifers and enrichment of novel symbionts in the deep terrestrial subsurface.</title>
        <authorList>
            <person name="Probst A.J."/>
            <person name="Ladd B."/>
            <person name="Jarett J.K."/>
            <person name="Geller-Mcgrath D.E."/>
            <person name="Sieber C.M.K."/>
            <person name="Emerson J.B."/>
            <person name="Anantharaman K."/>
            <person name="Thomas B.C."/>
            <person name="Malmstrom R."/>
            <person name="Stieglmeier M."/>
            <person name="Klingl A."/>
            <person name="Woyke T."/>
            <person name="Ryan C.M."/>
            <person name="Banfield J.F."/>
        </authorList>
    </citation>
    <scope>NUCLEOTIDE SEQUENCE [LARGE SCALE GENOMIC DNA]</scope>
</reference>
<keyword evidence="10 15" id="KW-0862">Zinc</keyword>
<comment type="cofactor">
    <cofactor evidence="1 15">
        <name>Zn(2+)</name>
        <dbReference type="ChEBI" id="CHEBI:29105"/>
    </cofactor>
</comment>
<dbReference type="FunFam" id="3.10.129.10:FF:000001">
    <property type="entry name" value="3-hydroxyacyl-[acyl-carrier-protein] dehydratase FabZ"/>
    <property type="match status" value="1"/>
</dbReference>
<dbReference type="HAMAP" id="MF_00406">
    <property type="entry name" value="FabZ"/>
    <property type="match status" value="1"/>
</dbReference>
<sequence>MQMQRTIKTETGIKGVGLHTGKEVSVKLKPLPEDSGVLFSRVDLPGNPHINAHISNLTDARYALTLSHDGAIVLTVEHILAAFSGLSIDNVLVELDGPELPILDGSALPFIKLITESGIEEQTKEKEFFILQDAVWVTEEDRYVIFLPSEEFRITYTIDYEHPMLGAQFASMVITDERFIKDLAPARTFGFVKDVQKLKEMGLIKGASEENVVPIEEDKFLVQLRHEKEFVYHKILDLIGDLYLLGKPLLGHVLVAKGGHSLDARLMRKILQKIESAKRGGLMITTHLEDQEGGLNIDEISQILPHRYPFLLVDRVLEYEEDKRIVAIKNVSINEQYFQGHFPGQPVMPGVLIMEGMAQAGGILALRKKENLGKLIYFGGMDKVRFRRVVVPGDQIRFEIEVLRMKSKIGLMRGQAFVEGKLVAEGDLMFSIVEP</sequence>
<evidence type="ECO:0000256" key="9">
    <source>
        <dbReference type="ARBA" id="ARBA00022801"/>
    </source>
</evidence>
<dbReference type="Gene3D" id="3.10.129.10">
    <property type="entry name" value="Hotdog Thioesterase"/>
    <property type="match status" value="1"/>
</dbReference>
<dbReference type="GO" id="GO:0103117">
    <property type="term" value="F:UDP-3-O-acyl-N-acetylglucosamine deacetylase activity"/>
    <property type="evidence" value="ECO:0007669"/>
    <property type="project" value="UniProtKB-UniRule"/>
</dbReference>
<comment type="catalytic activity">
    <reaction evidence="13 15">
        <text>a UDP-3-O-[(3R)-3-hydroxyacyl]-N-acetyl-alpha-D-glucosamine + H2O = a UDP-3-O-[(3R)-3-hydroxyacyl]-alpha-D-glucosamine + acetate</text>
        <dbReference type="Rhea" id="RHEA:67816"/>
        <dbReference type="ChEBI" id="CHEBI:15377"/>
        <dbReference type="ChEBI" id="CHEBI:30089"/>
        <dbReference type="ChEBI" id="CHEBI:137740"/>
        <dbReference type="ChEBI" id="CHEBI:173225"/>
        <dbReference type="EC" id="3.5.1.108"/>
    </reaction>
</comment>
<dbReference type="GO" id="GO:0046872">
    <property type="term" value="F:metal ion binding"/>
    <property type="evidence" value="ECO:0007669"/>
    <property type="project" value="UniProtKB-KW"/>
</dbReference>
<keyword evidence="11 15" id="KW-0443">Lipid metabolism</keyword>
<evidence type="ECO:0000256" key="3">
    <source>
        <dbReference type="ARBA" id="ARBA00004496"/>
    </source>
</evidence>
<dbReference type="NCBIfam" id="TIGR01750">
    <property type="entry name" value="fabZ"/>
    <property type="match status" value="1"/>
</dbReference>
<protein>
    <recommendedName>
        <fullName evidence="15 16">Multifunctional fusion protein</fullName>
    </recommendedName>
    <domain>
        <recommendedName>
            <fullName evidence="16">3-hydroxyacyl-[acyl-carrier-protein] dehydratase FabZ</fullName>
            <ecNumber evidence="16">4.2.1.59</ecNumber>
        </recommendedName>
        <alternativeName>
            <fullName evidence="16">(3R)-hydroxymyristoyl-[acyl-carrier-protein] dehydratase</fullName>
        </alternativeName>
        <alternativeName>
            <fullName evidence="16">Beta-hydroxyacyl-ACP dehydratase</fullName>
            <shortName evidence="16">(3R)-hydroxymyristoyl-ACP dehydrase</shortName>
        </alternativeName>
    </domain>
    <domain>
        <recommendedName>
            <fullName evidence="15">UDP-3-O-acyl-N-acetylglucosamine deacetylase</fullName>
            <shortName evidence="15">UDP-3-O-acyl-GlcNAc deacetylase</shortName>
            <ecNumber evidence="15">3.5.1.108</ecNumber>
        </recommendedName>
        <alternativeName>
            <fullName evidence="15">UDP-3-O-[R-3-hydroxymyristoyl]-N-acetylglucosamine deacetylase</fullName>
        </alternativeName>
    </domain>
</protein>
<name>A0A2M6ZGW0_9BACT</name>
<comment type="subcellular location">
    <subcellularLocation>
        <location evidence="3 16">Cytoplasm</location>
    </subcellularLocation>
</comment>
<organism evidence="17 18">
    <name type="scientific">Candidatus Desantisbacteria bacterium CG07_land_8_20_14_0_80_39_15</name>
    <dbReference type="NCBI Taxonomy" id="1974549"/>
    <lineage>
        <taxon>Bacteria</taxon>
        <taxon>Candidatus Desantisiibacteriota</taxon>
    </lineage>
</organism>
<dbReference type="GO" id="GO:0019171">
    <property type="term" value="F:(3R)-hydroxyacyl-[acyl-carrier-protein] dehydratase activity"/>
    <property type="evidence" value="ECO:0007669"/>
    <property type="project" value="UniProtKB-EC"/>
</dbReference>
<accession>A0A2M6ZGW0</accession>
<evidence type="ECO:0000256" key="14">
    <source>
        <dbReference type="ARBA" id="ARBA00025049"/>
    </source>
</evidence>
<evidence type="ECO:0000256" key="2">
    <source>
        <dbReference type="ARBA" id="ARBA00002923"/>
    </source>
</evidence>
<dbReference type="Pfam" id="PF07977">
    <property type="entry name" value="FabA"/>
    <property type="match status" value="1"/>
</dbReference>
<dbReference type="PANTHER" id="PTHR33694">
    <property type="entry name" value="UDP-3-O-ACYL-N-ACETYLGLUCOSAMINE DEACETYLASE 1, MITOCHONDRIAL-RELATED"/>
    <property type="match status" value="1"/>
</dbReference>
<dbReference type="EC" id="3.5.1.108" evidence="15"/>
<dbReference type="InterPro" id="IPR020568">
    <property type="entry name" value="Ribosomal_Su5_D2-typ_SF"/>
</dbReference>
<evidence type="ECO:0000256" key="8">
    <source>
        <dbReference type="ARBA" id="ARBA00022723"/>
    </source>
</evidence>
<evidence type="ECO:0000256" key="1">
    <source>
        <dbReference type="ARBA" id="ARBA00001947"/>
    </source>
</evidence>
<evidence type="ECO:0000256" key="16">
    <source>
        <dbReference type="HAMAP-Rule" id="MF_00406"/>
    </source>
</evidence>
<dbReference type="Gene3D" id="3.30.1700.10">
    <property type="entry name" value="lpxc deacetylase, domain 2"/>
    <property type="match status" value="1"/>
</dbReference>
<evidence type="ECO:0000256" key="6">
    <source>
        <dbReference type="ARBA" id="ARBA00022516"/>
    </source>
</evidence>
<evidence type="ECO:0000256" key="4">
    <source>
        <dbReference type="ARBA" id="ARBA00005002"/>
    </source>
</evidence>
<evidence type="ECO:0000313" key="18">
    <source>
        <dbReference type="Proteomes" id="UP000229227"/>
    </source>
</evidence>
<feature type="binding site" evidence="15">
    <location>
        <position position="78"/>
    </location>
    <ligand>
        <name>Zn(2+)</name>
        <dbReference type="ChEBI" id="CHEBI:29105"/>
    </ligand>
</feature>
<dbReference type="Proteomes" id="UP000229227">
    <property type="component" value="Unassembled WGS sequence"/>
</dbReference>